<keyword evidence="1" id="KW-0805">Transcription regulation</keyword>
<keyword evidence="6" id="KW-1185">Reference proteome</keyword>
<accession>A0A6J5G5E5</accession>
<sequence length="347" mass="38044">MSYLLRGASLTDYVDVARSLGLDPYRFLRAAGINLTALVDPDIRIPAAAVSNLLEASAHAAGVEDFGLRMAQTRQLSNLGPLAFVMREEPTLRRALNSMSRYLRLHNEALAMCIEEDDGVVILRQEALNGLPGSQRQSAELVVAVLYRVVVLFLGGGWKPRRVCFTHSAPASTATHLRVFGMPVAFGQEFDGLICDAADLESSLPSYDPAMARQVRQYLDSLLARSDDTMADKVRRLIVVLLPSGACSIERIAEHLGVDARTVQRRLTRQGESYAGILASLRAELVVRYIGNRERQLSEVAVLLGFGSLSAFSRWFSHQFGCSVSKWRAQRDVAPAGASANQEYFGS</sequence>
<evidence type="ECO:0000259" key="4">
    <source>
        <dbReference type="PROSITE" id="PS01124"/>
    </source>
</evidence>
<organism evidence="5 6">
    <name type="scientific">Paraburkholderia caffeinitolerans</name>
    <dbReference type="NCBI Taxonomy" id="1723730"/>
    <lineage>
        <taxon>Bacteria</taxon>
        <taxon>Pseudomonadati</taxon>
        <taxon>Pseudomonadota</taxon>
        <taxon>Betaproteobacteria</taxon>
        <taxon>Burkholderiales</taxon>
        <taxon>Burkholderiaceae</taxon>
        <taxon>Paraburkholderia</taxon>
    </lineage>
</organism>
<feature type="domain" description="HTH araC/xylS-type" evidence="4">
    <location>
        <begin position="232"/>
        <end position="330"/>
    </location>
</feature>
<reference evidence="5 6" key="1">
    <citation type="submission" date="2020-04" db="EMBL/GenBank/DDBJ databases">
        <authorList>
            <person name="De Canck E."/>
        </authorList>
    </citation>
    <scope>NUCLEOTIDE SEQUENCE [LARGE SCALE GENOMIC DNA]</scope>
    <source>
        <strain evidence="5 6">LMG 28688</strain>
    </source>
</reference>
<dbReference type="PANTHER" id="PTHR47894:SF4">
    <property type="entry name" value="HTH-TYPE TRANSCRIPTIONAL REGULATOR GADX"/>
    <property type="match status" value="1"/>
</dbReference>
<proteinExistence type="predicted"/>
<evidence type="ECO:0000313" key="5">
    <source>
        <dbReference type="EMBL" id="CAB3793621.1"/>
    </source>
</evidence>
<dbReference type="GO" id="GO:0003700">
    <property type="term" value="F:DNA-binding transcription factor activity"/>
    <property type="evidence" value="ECO:0007669"/>
    <property type="project" value="InterPro"/>
</dbReference>
<dbReference type="InterPro" id="IPR018060">
    <property type="entry name" value="HTH_AraC"/>
</dbReference>
<evidence type="ECO:0000256" key="2">
    <source>
        <dbReference type="ARBA" id="ARBA00023125"/>
    </source>
</evidence>
<dbReference type="SUPFAM" id="SSF46689">
    <property type="entry name" value="Homeodomain-like"/>
    <property type="match status" value="1"/>
</dbReference>
<protein>
    <submittedName>
        <fullName evidence="5">HTH-type transcriptional regulator VirS</fullName>
    </submittedName>
</protein>
<evidence type="ECO:0000256" key="1">
    <source>
        <dbReference type="ARBA" id="ARBA00023015"/>
    </source>
</evidence>
<dbReference type="GO" id="GO:0000976">
    <property type="term" value="F:transcription cis-regulatory region binding"/>
    <property type="evidence" value="ECO:0007669"/>
    <property type="project" value="TreeGrafter"/>
</dbReference>
<dbReference type="InterPro" id="IPR032687">
    <property type="entry name" value="AraC-type_N"/>
</dbReference>
<name>A0A6J5G5E5_9BURK</name>
<dbReference type="Gene3D" id="1.10.10.60">
    <property type="entry name" value="Homeodomain-like"/>
    <property type="match status" value="1"/>
</dbReference>
<dbReference type="Pfam" id="PF12625">
    <property type="entry name" value="Arabinose_bd"/>
    <property type="match status" value="1"/>
</dbReference>
<keyword evidence="2" id="KW-0238">DNA-binding</keyword>
<dbReference type="Proteomes" id="UP000494119">
    <property type="component" value="Unassembled WGS sequence"/>
</dbReference>
<dbReference type="PANTHER" id="PTHR47894">
    <property type="entry name" value="HTH-TYPE TRANSCRIPTIONAL REGULATOR GADX"/>
    <property type="match status" value="1"/>
</dbReference>
<gene>
    <name evidence="5" type="primary">virS_3</name>
    <name evidence="5" type="ORF">LMG28688_03772</name>
</gene>
<dbReference type="GO" id="GO:0005829">
    <property type="term" value="C:cytosol"/>
    <property type="evidence" value="ECO:0007669"/>
    <property type="project" value="TreeGrafter"/>
</dbReference>
<dbReference type="EMBL" id="CADIKL010000018">
    <property type="protein sequence ID" value="CAB3793621.1"/>
    <property type="molecule type" value="Genomic_DNA"/>
</dbReference>
<evidence type="ECO:0000256" key="3">
    <source>
        <dbReference type="ARBA" id="ARBA00023163"/>
    </source>
</evidence>
<evidence type="ECO:0000313" key="6">
    <source>
        <dbReference type="Proteomes" id="UP000494119"/>
    </source>
</evidence>
<dbReference type="InterPro" id="IPR009057">
    <property type="entry name" value="Homeodomain-like_sf"/>
</dbReference>
<dbReference type="PROSITE" id="PS01124">
    <property type="entry name" value="HTH_ARAC_FAMILY_2"/>
    <property type="match status" value="1"/>
</dbReference>
<dbReference type="Pfam" id="PF12833">
    <property type="entry name" value="HTH_18"/>
    <property type="match status" value="1"/>
</dbReference>
<dbReference type="SMART" id="SM00342">
    <property type="entry name" value="HTH_ARAC"/>
    <property type="match status" value="1"/>
</dbReference>
<dbReference type="RefSeq" id="WP_129564010.1">
    <property type="nucleotide sequence ID" value="NZ_CADIKL010000018.1"/>
</dbReference>
<keyword evidence="3" id="KW-0804">Transcription</keyword>
<dbReference type="AlphaFoldDB" id="A0A6J5G5E5"/>